<evidence type="ECO:0000313" key="1">
    <source>
        <dbReference type="EMBL" id="MBS2100591.1"/>
    </source>
</evidence>
<dbReference type="RefSeq" id="WP_212218737.1">
    <property type="nucleotide sequence ID" value="NZ_JAGUCO010000025.1"/>
</dbReference>
<dbReference type="Proteomes" id="UP000708576">
    <property type="component" value="Unassembled WGS sequence"/>
</dbReference>
<protein>
    <recommendedName>
        <fullName evidence="3">SGNH/GDSL hydrolase family protein</fullName>
    </recommendedName>
</protein>
<name>A0ABS5K1Q0_9BACT</name>
<evidence type="ECO:0008006" key="3">
    <source>
        <dbReference type="Google" id="ProtNLM"/>
    </source>
</evidence>
<evidence type="ECO:0000313" key="2">
    <source>
        <dbReference type="Proteomes" id="UP000708576"/>
    </source>
</evidence>
<gene>
    <name evidence="1" type="ORF">KEM10_20060</name>
</gene>
<dbReference type="PROSITE" id="PS51257">
    <property type="entry name" value="PROKAR_LIPOPROTEIN"/>
    <property type="match status" value="1"/>
</dbReference>
<accession>A0ABS5K1Q0</accession>
<reference evidence="1 2" key="1">
    <citation type="journal article" date="2015" name="Int. J. Syst. Evol. Microbiol.">
        <title>Carboxylicivirga linearis sp. nov., isolated from a sea cucumber culture pond.</title>
        <authorList>
            <person name="Wang F.Q."/>
            <person name="Zhou Y.X."/>
            <person name="Lin X.Z."/>
            <person name="Chen G.J."/>
            <person name="Du Z.J."/>
        </authorList>
    </citation>
    <scope>NUCLEOTIDE SEQUENCE [LARGE SCALE GENOMIC DNA]</scope>
    <source>
        <strain evidence="1 2">FB218</strain>
    </source>
</reference>
<comment type="caution">
    <text evidence="1">The sequence shown here is derived from an EMBL/GenBank/DDBJ whole genome shotgun (WGS) entry which is preliminary data.</text>
</comment>
<sequence length="292" mass="34233">MKKNQIYILLLISFVFVSCEHNGYKDKLDVGKNAVNILFLHHSTGNNIYNGEMKNGEPDVLIWFNTYNQEKEVNYNIVEEAFPKSRVLRYIPGYGWNNYPFDYYNIWVKNGDKESYKYEPTLKTLAPLWDVIIIKHCFPVSSVLDDGNPNIDSDLKTIANYKLQYEALKNEFYKYPNTKFIIWTGAVHTQKNNSEERAQRTREFFTWVKLEWDEQEDNIYIWDFYELETEGGLYLKDDYAVSPGNSHPNKEFSAKVAPLFCNRIVDIIETKGTLTNLKGIYIDNDSIANVEK</sequence>
<dbReference type="EMBL" id="JAGUCO010000025">
    <property type="protein sequence ID" value="MBS2100591.1"/>
    <property type="molecule type" value="Genomic_DNA"/>
</dbReference>
<keyword evidence="2" id="KW-1185">Reference proteome</keyword>
<organism evidence="1 2">
    <name type="scientific">Carboxylicivirga linearis</name>
    <dbReference type="NCBI Taxonomy" id="1628157"/>
    <lineage>
        <taxon>Bacteria</taxon>
        <taxon>Pseudomonadati</taxon>
        <taxon>Bacteroidota</taxon>
        <taxon>Bacteroidia</taxon>
        <taxon>Marinilabiliales</taxon>
        <taxon>Marinilabiliaceae</taxon>
        <taxon>Carboxylicivirga</taxon>
    </lineage>
</organism>
<proteinExistence type="predicted"/>